<dbReference type="SUPFAM" id="SSF53335">
    <property type="entry name" value="S-adenosyl-L-methionine-dependent methyltransferases"/>
    <property type="match status" value="1"/>
</dbReference>
<proteinExistence type="predicted"/>
<dbReference type="Pfam" id="PF13489">
    <property type="entry name" value="Methyltransf_23"/>
    <property type="match status" value="1"/>
</dbReference>
<dbReference type="GO" id="GO:0032259">
    <property type="term" value="P:methylation"/>
    <property type="evidence" value="ECO:0007669"/>
    <property type="project" value="UniProtKB-KW"/>
</dbReference>
<evidence type="ECO:0000313" key="2">
    <source>
        <dbReference type="Proteomes" id="UP000198607"/>
    </source>
</evidence>
<gene>
    <name evidence="1" type="ORF">SAMN05660652_03529</name>
</gene>
<dbReference type="STRING" id="83767.SAMN05660652_03529"/>
<dbReference type="EMBL" id="FNCY01000020">
    <property type="protein sequence ID" value="SDI49028.1"/>
    <property type="molecule type" value="Genomic_DNA"/>
</dbReference>
<dbReference type="Gene3D" id="3.40.50.150">
    <property type="entry name" value="Vaccinia Virus protein VP39"/>
    <property type="match status" value="1"/>
</dbReference>
<name>A0A1G8KZZ3_9RHOO</name>
<dbReference type="AlphaFoldDB" id="A0A1G8KZZ3"/>
<evidence type="ECO:0000313" key="1">
    <source>
        <dbReference type="EMBL" id="SDI49028.1"/>
    </source>
</evidence>
<keyword evidence="1" id="KW-0808">Transferase</keyword>
<dbReference type="OrthoDB" id="9802881at2"/>
<protein>
    <submittedName>
        <fullName evidence="1">Methyltransferase domain-containing protein</fullName>
    </submittedName>
</protein>
<dbReference type="GO" id="GO:0008168">
    <property type="term" value="F:methyltransferase activity"/>
    <property type="evidence" value="ECO:0007669"/>
    <property type="project" value="UniProtKB-KW"/>
</dbReference>
<organism evidence="1 2">
    <name type="scientific">Propionivibrio dicarboxylicus</name>
    <dbReference type="NCBI Taxonomy" id="83767"/>
    <lineage>
        <taxon>Bacteria</taxon>
        <taxon>Pseudomonadati</taxon>
        <taxon>Pseudomonadota</taxon>
        <taxon>Betaproteobacteria</taxon>
        <taxon>Rhodocyclales</taxon>
        <taxon>Rhodocyclaceae</taxon>
        <taxon>Propionivibrio</taxon>
    </lineage>
</organism>
<reference evidence="1 2" key="1">
    <citation type="submission" date="2016-10" db="EMBL/GenBank/DDBJ databases">
        <authorList>
            <person name="de Groot N.N."/>
        </authorList>
    </citation>
    <scope>NUCLEOTIDE SEQUENCE [LARGE SCALE GENOMIC DNA]</scope>
    <source>
        <strain evidence="1 2">DSM 5885</strain>
    </source>
</reference>
<dbReference type="Proteomes" id="UP000198607">
    <property type="component" value="Unassembled WGS sequence"/>
</dbReference>
<dbReference type="InterPro" id="IPR029063">
    <property type="entry name" value="SAM-dependent_MTases_sf"/>
</dbReference>
<dbReference type="RefSeq" id="WP_091939585.1">
    <property type="nucleotide sequence ID" value="NZ_FNCY01000020.1"/>
</dbReference>
<keyword evidence="2" id="KW-1185">Reference proteome</keyword>
<keyword evidence="1" id="KW-0489">Methyltransferase</keyword>
<accession>A0A1G8KZZ3</accession>
<sequence length="238" mass="27383">MNMPLWTDFSDDPNNRDAKAAVRNWLPSARRIHDDIDLLGFIRELVRGQRVLDIGVVSHSARYFDQPDWRHGQIAAEAKYCLGLDILEDLVGELNARGFNVRCVDATSDADLGDRFDVIFIGDVVEHVNNPVDLLAFAGRHLTPEGKLYATTPNPFSRKFFREFRRSKGNLVVNLDHVAWITPTLAMELARRSGLRLNAYHLVKRLSPFSRLIKSLTWQIEPPEYSFPDYIYEFSRPR</sequence>